<keyword evidence="9" id="KW-0413">Isomerase</keyword>
<proteinExistence type="inferred from homology"/>
<dbReference type="PROSITE" id="PS51352">
    <property type="entry name" value="THIOREDOXIN_2"/>
    <property type="match status" value="2"/>
</dbReference>
<evidence type="ECO:0000256" key="5">
    <source>
        <dbReference type="ARBA" id="ARBA00022729"/>
    </source>
</evidence>
<gene>
    <name evidence="14" type="ORF">HKI87_03g25560</name>
</gene>
<evidence type="ECO:0000256" key="2">
    <source>
        <dbReference type="ARBA" id="ARBA00004319"/>
    </source>
</evidence>
<evidence type="ECO:0000256" key="12">
    <source>
        <dbReference type="SAM" id="SignalP"/>
    </source>
</evidence>
<evidence type="ECO:0000259" key="13">
    <source>
        <dbReference type="PROSITE" id="PS51352"/>
    </source>
</evidence>
<evidence type="ECO:0000256" key="6">
    <source>
        <dbReference type="ARBA" id="ARBA00022737"/>
    </source>
</evidence>
<evidence type="ECO:0000256" key="11">
    <source>
        <dbReference type="PIRSR" id="PIRSR605792-51"/>
    </source>
</evidence>
<evidence type="ECO:0000256" key="10">
    <source>
        <dbReference type="ARBA" id="ARBA00023284"/>
    </source>
</evidence>
<dbReference type="CDD" id="cd02995">
    <property type="entry name" value="PDI_a_PDI_a'_C"/>
    <property type="match status" value="1"/>
</dbReference>
<sequence>MSYARKAVYFACAVLLLSAGTAFANEDDDAEHEEYDFYHQVEYKGHDTVDEQHVHFLTYENFTDFVESHNHVMVEFYAPWCHHCKQLKPEYAGAATEIAKGYGHEYDIEFAKVDIDAEHTLASKYQIEGVPTILFFSDKGKKRLEYSSEHSIESMVSWVKRRTGPAATVVKNQTDFETFLDSDDSVVFAYVETFDKYDWSAYQNLAQHDESHTFGVTDNAELAAHLGITTSPGLIIFKKFDDGNIVFDGEWDEPNLADFVELESMRTVTPFSSDREAKTPEGKAFMKAKQSSMPWHVLMFGDRRSVHHTSPAAKTLHTAASEYRGKVVFFTVDTDDQGAGMTMDYFGVKASKKPRIFMLNKLTGHKYELEGKMTSDAIKSFVEENLAGKGVPYKKSEPLPEEATDADVSVVVGKNFDDVVMDHTSDVLLEVYAHWCGFCQKFAPTYSKLGKRFKKVSSVTVAKMDGSLNEVEGLKIQNFPTLLLYKANDKGKPLQYEGEKDVKSLTQWMMEHSSIPFAMKKRASPAADEL</sequence>
<dbReference type="PANTHER" id="PTHR18929">
    <property type="entry name" value="PROTEIN DISULFIDE ISOMERASE"/>
    <property type="match status" value="1"/>
</dbReference>
<dbReference type="SUPFAM" id="SSF52833">
    <property type="entry name" value="Thioredoxin-like"/>
    <property type="match status" value="4"/>
</dbReference>
<evidence type="ECO:0000256" key="1">
    <source>
        <dbReference type="ARBA" id="ARBA00001182"/>
    </source>
</evidence>
<keyword evidence="15" id="KW-1185">Reference proteome</keyword>
<comment type="catalytic activity">
    <reaction evidence="1">
        <text>Catalyzes the rearrangement of -S-S- bonds in proteins.</text>
        <dbReference type="EC" id="5.3.4.1"/>
    </reaction>
</comment>
<dbReference type="GO" id="GO:0006457">
    <property type="term" value="P:protein folding"/>
    <property type="evidence" value="ECO:0007669"/>
    <property type="project" value="TreeGrafter"/>
</dbReference>
<dbReference type="InterPro" id="IPR005792">
    <property type="entry name" value="Prot_disulphide_isomerase"/>
</dbReference>
<comment type="similarity">
    <text evidence="3">Belongs to the protein disulfide isomerase family.</text>
</comment>
<feature type="disulfide bond" description="Redox-active" evidence="11">
    <location>
        <begin position="436"/>
        <end position="439"/>
    </location>
</feature>
<dbReference type="CDD" id="cd02982">
    <property type="entry name" value="PDI_b'_family"/>
    <property type="match status" value="1"/>
</dbReference>
<feature type="chain" id="PRO_5043679840" description="protein disulfide-isomerase" evidence="12">
    <location>
        <begin position="25"/>
        <end position="530"/>
    </location>
</feature>
<dbReference type="Proteomes" id="UP001472866">
    <property type="component" value="Chromosome 03"/>
</dbReference>
<dbReference type="GO" id="GO:0034976">
    <property type="term" value="P:response to endoplasmic reticulum stress"/>
    <property type="evidence" value="ECO:0007669"/>
    <property type="project" value="TreeGrafter"/>
</dbReference>
<dbReference type="GO" id="GO:0005788">
    <property type="term" value="C:endoplasmic reticulum lumen"/>
    <property type="evidence" value="ECO:0007669"/>
    <property type="project" value="UniProtKB-SubCell"/>
</dbReference>
<dbReference type="EC" id="5.3.4.1" evidence="4"/>
<evidence type="ECO:0000313" key="15">
    <source>
        <dbReference type="Proteomes" id="UP001472866"/>
    </source>
</evidence>
<dbReference type="Pfam" id="PF13848">
    <property type="entry name" value="Thioredoxin_6"/>
    <property type="match status" value="1"/>
</dbReference>
<feature type="signal peptide" evidence="12">
    <location>
        <begin position="1"/>
        <end position="24"/>
    </location>
</feature>
<dbReference type="PANTHER" id="PTHR18929:SF246">
    <property type="entry name" value="PROTEIN DISULFIDE ISOMERASE-LIKE 1-4"/>
    <property type="match status" value="1"/>
</dbReference>
<keyword evidence="6" id="KW-0677">Repeat</keyword>
<keyword evidence="7" id="KW-0256">Endoplasmic reticulum</keyword>
<feature type="disulfide bond" description="Redox-active" evidence="11">
    <location>
        <begin position="81"/>
        <end position="84"/>
    </location>
</feature>
<keyword evidence="5 12" id="KW-0732">Signal</keyword>
<evidence type="ECO:0000256" key="8">
    <source>
        <dbReference type="ARBA" id="ARBA00023157"/>
    </source>
</evidence>
<evidence type="ECO:0000256" key="9">
    <source>
        <dbReference type="ARBA" id="ARBA00023235"/>
    </source>
</evidence>
<feature type="domain" description="Thioredoxin" evidence="13">
    <location>
        <begin position="14"/>
        <end position="164"/>
    </location>
</feature>
<dbReference type="Gene3D" id="3.40.30.10">
    <property type="entry name" value="Glutaredoxin"/>
    <property type="match status" value="4"/>
</dbReference>
<protein>
    <recommendedName>
        <fullName evidence="4">protein disulfide-isomerase</fullName>
        <ecNumber evidence="4">5.3.4.1</ecNumber>
    </recommendedName>
</protein>
<evidence type="ECO:0000256" key="4">
    <source>
        <dbReference type="ARBA" id="ARBA00012723"/>
    </source>
</evidence>
<reference evidence="14 15" key="1">
    <citation type="submission" date="2024-03" db="EMBL/GenBank/DDBJ databases">
        <title>Complete genome sequence of the green alga Chloropicon roscoffensis RCC1871.</title>
        <authorList>
            <person name="Lemieux C."/>
            <person name="Pombert J.-F."/>
            <person name="Otis C."/>
            <person name="Turmel M."/>
        </authorList>
    </citation>
    <scope>NUCLEOTIDE SEQUENCE [LARGE SCALE GENOMIC DNA]</scope>
    <source>
        <strain evidence="14 15">RCC1871</strain>
    </source>
</reference>
<evidence type="ECO:0000256" key="3">
    <source>
        <dbReference type="ARBA" id="ARBA00006347"/>
    </source>
</evidence>
<dbReference type="EMBL" id="CP151503">
    <property type="protein sequence ID" value="WZN61022.1"/>
    <property type="molecule type" value="Genomic_DNA"/>
</dbReference>
<keyword evidence="10 11" id="KW-0676">Redox-active center</keyword>
<organism evidence="14 15">
    <name type="scientific">Chloropicon roscoffensis</name>
    <dbReference type="NCBI Taxonomy" id="1461544"/>
    <lineage>
        <taxon>Eukaryota</taxon>
        <taxon>Viridiplantae</taxon>
        <taxon>Chlorophyta</taxon>
        <taxon>Chloropicophyceae</taxon>
        <taxon>Chloropicales</taxon>
        <taxon>Chloropicaceae</taxon>
        <taxon>Chloropicon</taxon>
    </lineage>
</organism>
<evidence type="ECO:0000256" key="7">
    <source>
        <dbReference type="ARBA" id="ARBA00022824"/>
    </source>
</evidence>
<dbReference type="Pfam" id="PF00085">
    <property type="entry name" value="Thioredoxin"/>
    <property type="match status" value="2"/>
</dbReference>
<comment type="subcellular location">
    <subcellularLocation>
        <location evidence="2">Endoplasmic reticulum lumen</location>
    </subcellularLocation>
</comment>
<accession>A0AAX4P542</accession>
<dbReference type="GO" id="GO:0003756">
    <property type="term" value="F:protein disulfide isomerase activity"/>
    <property type="evidence" value="ECO:0007669"/>
    <property type="project" value="UniProtKB-EC"/>
</dbReference>
<dbReference type="AlphaFoldDB" id="A0AAX4P542"/>
<dbReference type="PRINTS" id="PR00421">
    <property type="entry name" value="THIOREDOXIN"/>
</dbReference>
<keyword evidence="8 11" id="KW-1015">Disulfide bond</keyword>
<dbReference type="NCBIfam" id="TIGR01130">
    <property type="entry name" value="ER_PDI_fam"/>
    <property type="match status" value="1"/>
</dbReference>
<feature type="domain" description="Thioredoxin" evidence="13">
    <location>
        <begin position="397"/>
        <end position="514"/>
    </location>
</feature>
<evidence type="ECO:0000313" key="14">
    <source>
        <dbReference type="EMBL" id="WZN61022.1"/>
    </source>
</evidence>
<name>A0AAX4P542_9CHLO</name>
<dbReference type="CDD" id="cd02961">
    <property type="entry name" value="PDI_a_family"/>
    <property type="match status" value="1"/>
</dbReference>
<dbReference type="InterPro" id="IPR036249">
    <property type="entry name" value="Thioredoxin-like_sf"/>
</dbReference>
<dbReference type="InterPro" id="IPR013766">
    <property type="entry name" value="Thioredoxin_domain"/>
</dbReference>
<dbReference type="FunFam" id="3.40.30.10:FF:000042">
    <property type="entry name" value="protein disulfide-isomerase A2"/>
    <property type="match status" value="1"/>
</dbReference>
<dbReference type="CDD" id="cd02981">
    <property type="entry name" value="PDI_b_family"/>
    <property type="match status" value="1"/>
</dbReference>